<proteinExistence type="predicted"/>
<accession>A0ABX7II52</accession>
<gene>
    <name evidence="1" type="ORF">JTE88_03470</name>
</gene>
<keyword evidence="2" id="KW-1185">Reference proteome</keyword>
<evidence type="ECO:0000313" key="1">
    <source>
        <dbReference type="EMBL" id="QRV02801.1"/>
    </source>
</evidence>
<dbReference type="RefSeq" id="WP_204425406.1">
    <property type="nucleotide sequence ID" value="NZ_CP070228.1"/>
</dbReference>
<evidence type="ECO:0000313" key="2">
    <source>
        <dbReference type="Proteomes" id="UP000602653"/>
    </source>
</evidence>
<dbReference type="Proteomes" id="UP000602653">
    <property type="component" value="Chromosome"/>
</dbReference>
<protein>
    <submittedName>
        <fullName evidence="1">Uncharacterized protein</fullName>
    </submittedName>
</protein>
<reference evidence="1 2" key="1">
    <citation type="submission" date="2021-02" db="EMBL/GenBank/DDBJ databases">
        <title>Complete Genome Sequence of Arcanobacterium phocisimile strain DSM 26142T from a harbour seal.</title>
        <authorList>
            <person name="Borowiak M."/>
            <person name="Alssahen M."/>
            <person name="Malorny B."/>
            <person name="Laemmler C."/>
            <person name="Siebert U."/>
            <person name="Ploetz M."/>
            <person name="Abdulmawjood A."/>
        </authorList>
    </citation>
    <scope>NUCLEOTIDE SEQUENCE [LARGE SCALE GENOMIC DNA]</scope>
    <source>
        <strain evidence="1 2">DSM 26142</strain>
    </source>
</reference>
<name>A0ABX7II52_9ACTO</name>
<sequence>MLGKKKYPEKLKNSLGKRPATATKIAGQTERWIAAWATEMAIIENDGSRQTYEWYEFETASWDDEARLLTLTFVEPGVEALKITLDDDANDYLLTMIHERVERSIVCQGFADLPSGGVARGQVRRRSDETLFVQIIVDREPTSADLQAINGLEIELRDMVGMVS</sequence>
<organism evidence="1 2">
    <name type="scientific">Arcanobacterium phocisimile</name>
    <dbReference type="NCBI Taxonomy" id="1302235"/>
    <lineage>
        <taxon>Bacteria</taxon>
        <taxon>Bacillati</taxon>
        <taxon>Actinomycetota</taxon>
        <taxon>Actinomycetes</taxon>
        <taxon>Actinomycetales</taxon>
        <taxon>Actinomycetaceae</taxon>
        <taxon>Arcanobacterium</taxon>
    </lineage>
</organism>
<dbReference type="EMBL" id="CP070228">
    <property type="protein sequence ID" value="QRV02801.1"/>
    <property type="molecule type" value="Genomic_DNA"/>
</dbReference>